<dbReference type="Gene3D" id="3.40.50.720">
    <property type="entry name" value="NAD(P)-binding Rossmann-like Domain"/>
    <property type="match status" value="1"/>
</dbReference>
<evidence type="ECO:0000256" key="1">
    <source>
        <dbReference type="ARBA" id="ARBA00006328"/>
    </source>
</evidence>
<dbReference type="CDD" id="cd05251">
    <property type="entry name" value="NmrA_like_SDR_a"/>
    <property type="match status" value="1"/>
</dbReference>
<dbReference type="PANTHER" id="PTHR42748">
    <property type="entry name" value="NITROGEN METABOLITE REPRESSION PROTEIN NMRA FAMILY MEMBER"/>
    <property type="match status" value="1"/>
</dbReference>
<name>A0A8J3V4N5_9ACTN</name>
<dbReference type="InterPro" id="IPR008030">
    <property type="entry name" value="NmrA-like"/>
</dbReference>
<dbReference type="Pfam" id="PF05368">
    <property type="entry name" value="NmrA"/>
    <property type="match status" value="1"/>
</dbReference>
<dbReference type="InterPro" id="IPR036291">
    <property type="entry name" value="NAD(P)-bd_dom_sf"/>
</dbReference>
<feature type="domain" description="NmrA-like" evidence="3">
    <location>
        <begin position="4"/>
        <end position="293"/>
    </location>
</feature>
<organism evidence="4 5">
    <name type="scientific">Planotetraspora thailandica</name>
    <dbReference type="NCBI Taxonomy" id="487172"/>
    <lineage>
        <taxon>Bacteria</taxon>
        <taxon>Bacillati</taxon>
        <taxon>Actinomycetota</taxon>
        <taxon>Actinomycetes</taxon>
        <taxon>Streptosporangiales</taxon>
        <taxon>Streptosporangiaceae</taxon>
        <taxon>Planotetraspora</taxon>
    </lineage>
</organism>
<comment type="similarity">
    <text evidence="1">Belongs to the NmrA-type oxidoreductase family.</text>
</comment>
<protein>
    <submittedName>
        <fullName evidence="4">Nucleotide-diphosphate-sugar epimerase</fullName>
    </submittedName>
</protein>
<keyword evidence="5" id="KW-1185">Reference proteome</keyword>
<evidence type="ECO:0000313" key="4">
    <source>
        <dbReference type="EMBL" id="GII57328.1"/>
    </source>
</evidence>
<dbReference type="EMBL" id="BOOR01000050">
    <property type="protein sequence ID" value="GII57328.1"/>
    <property type="molecule type" value="Genomic_DNA"/>
</dbReference>
<dbReference type="Proteomes" id="UP000605992">
    <property type="component" value="Unassembled WGS sequence"/>
</dbReference>
<dbReference type="PANTHER" id="PTHR42748:SF7">
    <property type="entry name" value="NMRA LIKE REDOX SENSOR 1-RELATED"/>
    <property type="match status" value="1"/>
</dbReference>
<keyword evidence="2" id="KW-0521">NADP</keyword>
<dbReference type="InterPro" id="IPR051164">
    <property type="entry name" value="NmrA-like_oxidored"/>
</dbReference>
<dbReference type="AlphaFoldDB" id="A0A8J3V4N5"/>
<evidence type="ECO:0000256" key="2">
    <source>
        <dbReference type="ARBA" id="ARBA00022857"/>
    </source>
</evidence>
<sequence length="313" mass="34239">MNSKRVIAVVGATGAQGGATVRALLDDGEFAVRALTRDPQSPAARQLADLGAEVVQADLYDLPSLIRAFDDAHGTFLVTPFWNHLSAEKELEEVRNLIAAAKATKVSHVVWSTLEDTRDAIDLEDPRMPILDAKYKVPHFDVKGAEADRLFAEADLPTTYLRVSFYWDNLLTAWLPKRDEDGTPVLALPVGDSPVAGIAATDIGKSVVGIFHRPAEFVGRTIGVAGEYLTGEQIAESFSEVLGEPVVFRPMPYEDVRNLGFPGAVEIGNMFQYYGEFSEAYTGARDLEITRDLDPSVQTLTEFLADHKDELSV</sequence>
<evidence type="ECO:0000259" key="3">
    <source>
        <dbReference type="Pfam" id="PF05368"/>
    </source>
</evidence>
<reference evidence="4" key="1">
    <citation type="submission" date="2021-01" db="EMBL/GenBank/DDBJ databases">
        <title>Whole genome shotgun sequence of Planotetraspora thailandica NBRC 104271.</title>
        <authorList>
            <person name="Komaki H."/>
            <person name="Tamura T."/>
        </authorList>
    </citation>
    <scope>NUCLEOTIDE SEQUENCE</scope>
    <source>
        <strain evidence="4">NBRC 104271</strain>
    </source>
</reference>
<evidence type="ECO:0000313" key="5">
    <source>
        <dbReference type="Proteomes" id="UP000605992"/>
    </source>
</evidence>
<dbReference type="SUPFAM" id="SSF51735">
    <property type="entry name" value="NAD(P)-binding Rossmann-fold domains"/>
    <property type="match status" value="1"/>
</dbReference>
<proteinExistence type="inferred from homology"/>
<comment type="caution">
    <text evidence="4">The sequence shown here is derived from an EMBL/GenBank/DDBJ whole genome shotgun (WGS) entry which is preliminary data.</text>
</comment>
<dbReference type="RefSeq" id="WP_203947460.1">
    <property type="nucleotide sequence ID" value="NZ_BOOR01000050.1"/>
</dbReference>
<gene>
    <name evidence="4" type="ORF">Pth03_57170</name>
</gene>
<accession>A0A8J3V4N5</accession>
<dbReference type="Gene3D" id="3.90.25.10">
    <property type="entry name" value="UDP-galactose 4-epimerase, domain 1"/>
    <property type="match status" value="1"/>
</dbReference>